<gene>
    <name evidence="2" type="ORF">AWRI4620_LOCUS6516</name>
</gene>
<feature type="compositionally biased region" description="Polar residues" evidence="1">
    <location>
        <begin position="1"/>
        <end position="12"/>
    </location>
</feature>
<evidence type="ECO:0000256" key="1">
    <source>
        <dbReference type="SAM" id="MobiDB-lite"/>
    </source>
</evidence>
<sequence>NTQMSQSTTTPIKQAKAPAAAGSEKDPVRMIEKLDIKTKAVVANSQLVSADDKLHPLLSLKNGRPLTSFRDAKGVGEAERALEADRDGNEMMKREKLRLQIGLKPNPA</sequence>
<dbReference type="Proteomes" id="UP000745764">
    <property type="component" value="Unassembled WGS sequence"/>
</dbReference>
<protein>
    <submittedName>
        <fullName evidence="2">Uncharacterized protein</fullName>
    </submittedName>
</protein>
<dbReference type="EMBL" id="CAINUL010000014">
    <property type="protein sequence ID" value="CAD0112261.1"/>
    <property type="molecule type" value="Genomic_DNA"/>
</dbReference>
<dbReference type="AlphaFoldDB" id="A0A9N8KQR4"/>
<reference evidence="2" key="1">
    <citation type="submission" date="2020-06" db="EMBL/GenBank/DDBJ databases">
        <authorList>
            <person name="Onetto C."/>
        </authorList>
    </citation>
    <scope>NUCLEOTIDE SEQUENCE</scope>
</reference>
<name>A0A9N8KQR4_9PEZI</name>
<feature type="region of interest" description="Disordered" evidence="1">
    <location>
        <begin position="1"/>
        <end position="26"/>
    </location>
</feature>
<feature type="non-terminal residue" evidence="2">
    <location>
        <position position="108"/>
    </location>
</feature>
<accession>A0A9N8KQR4</accession>
<keyword evidence="3" id="KW-1185">Reference proteome</keyword>
<organism evidence="2 3">
    <name type="scientific">Aureobasidium uvarum</name>
    <dbReference type="NCBI Taxonomy" id="2773716"/>
    <lineage>
        <taxon>Eukaryota</taxon>
        <taxon>Fungi</taxon>
        <taxon>Dikarya</taxon>
        <taxon>Ascomycota</taxon>
        <taxon>Pezizomycotina</taxon>
        <taxon>Dothideomycetes</taxon>
        <taxon>Dothideomycetidae</taxon>
        <taxon>Dothideales</taxon>
        <taxon>Saccotheciaceae</taxon>
        <taxon>Aureobasidium</taxon>
    </lineage>
</organism>
<evidence type="ECO:0000313" key="2">
    <source>
        <dbReference type="EMBL" id="CAD0112261.1"/>
    </source>
</evidence>
<evidence type="ECO:0000313" key="3">
    <source>
        <dbReference type="Proteomes" id="UP000745764"/>
    </source>
</evidence>
<comment type="caution">
    <text evidence="2">The sequence shown here is derived from an EMBL/GenBank/DDBJ whole genome shotgun (WGS) entry which is preliminary data.</text>
</comment>
<dbReference type="OrthoDB" id="5413892at2759"/>
<proteinExistence type="predicted"/>